<evidence type="ECO:0000259" key="5">
    <source>
        <dbReference type="Pfam" id="PF25789"/>
    </source>
</evidence>
<dbReference type="PANTHER" id="PTHR21373">
    <property type="entry name" value="GLUCOSE REPRESSIBLE PROTEIN MAK10"/>
    <property type="match status" value="1"/>
</dbReference>
<evidence type="ECO:0008006" key="8">
    <source>
        <dbReference type="Google" id="ProtNLM"/>
    </source>
</evidence>
<dbReference type="GO" id="GO:0031417">
    <property type="term" value="C:NatC complex"/>
    <property type="evidence" value="ECO:0007669"/>
    <property type="project" value="InterPro"/>
</dbReference>
<feature type="domain" description="NAA35-like TPR repeats" evidence="5">
    <location>
        <begin position="308"/>
        <end position="696"/>
    </location>
</feature>
<dbReference type="PANTHER" id="PTHR21373:SF0">
    <property type="entry name" value="N-ALPHA-ACETYLTRANSFERASE 35, NATC AUXILIARY SUBUNIT"/>
    <property type="match status" value="1"/>
</dbReference>
<evidence type="ECO:0000313" key="7">
    <source>
        <dbReference type="Proteomes" id="UP000769528"/>
    </source>
</evidence>
<dbReference type="InterPro" id="IPR057983">
    <property type="entry name" value="NAA35-like_N"/>
</dbReference>
<comment type="subcellular location">
    <subcellularLocation>
        <location evidence="1">Cytoplasm</location>
    </subcellularLocation>
</comment>
<keyword evidence="7" id="KW-1185">Reference proteome</keyword>
<protein>
    <recommendedName>
        <fullName evidence="8">N-alpha-acetyltransferase, 35 NatC auxiliary subunit</fullName>
    </recommendedName>
</protein>
<dbReference type="Pfam" id="PF04112">
    <property type="entry name" value="Mak10"/>
    <property type="match status" value="1"/>
</dbReference>
<name>A0A9P8PJ66_9ASCO</name>
<dbReference type="EMBL" id="JAEUBF010001028">
    <property type="protein sequence ID" value="KAH3673258.1"/>
    <property type="molecule type" value="Genomic_DNA"/>
</dbReference>
<reference evidence="6" key="2">
    <citation type="submission" date="2021-01" db="EMBL/GenBank/DDBJ databases">
        <authorList>
            <person name="Schikora-Tamarit M.A."/>
        </authorList>
    </citation>
    <scope>NUCLEOTIDE SEQUENCE</scope>
    <source>
        <strain evidence="6">CBS6341</strain>
    </source>
</reference>
<dbReference type="InterPro" id="IPR057982">
    <property type="entry name" value="TPR_NAA35"/>
</dbReference>
<comment type="caution">
    <text evidence="6">The sequence shown here is derived from an EMBL/GenBank/DDBJ whole genome shotgun (WGS) entry which is preliminary data.</text>
</comment>
<dbReference type="Proteomes" id="UP000769528">
    <property type="component" value="Unassembled WGS sequence"/>
</dbReference>
<feature type="domain" description="NAA35-like N-terminal" evidence="4">
    <location>
        <begin position="20"/>
        <end position="180"/>
    </location>
</feature>
<evidence type="ECO:0000256" key="1">
    <source>
        <dbReference type="ARBA" id="ARBA00004496"/>
    </source>
</evidence>
<keyword evidence="3" id="KW-0963">Cytoplasm</keyword>
<reference evidence="6" key="1">
    <citation type="journal article" date="2021" name="Open Biol.">
        <title>Shared evolutionary footprints suggest mitochondrial oxidative damage underlies multiple complex I losses in fungi.</title>
        <authorList>
            <person name="Schikora-Tamarit M.A."/>
            <person name="Marcet-Houben M."/>
            <person name="Nosek J."/>
            <person name="Gabaldon T."/>
        </authorList>
    </citation>
    <scope>NUCLEOTIDE SEQUENCE</scope>
    <source>
        <strain evidence="6">CBS6341</strain>
    </source>
</reference>
<dbReference type="AlphaFoldDB" id="A0A9P8PJ66"/>
<accession>A0A9P8PJ66</accession>
<evidence type="ECO:0000259" key="4">
    <source>
        <dbReference type="Pfam" id="PF04112"/>
    </source>
</evidence>
<evidence type="ECO:0000256" key="2">
    <source>
        <dbReference type="ARBA" id="ARBA00006289"/>
    </source>
</evidence>
<dbReference type="OrthoDB" id="269405at2759"/>
<organism evidence="6 7">
    <name type="scientific">Wickerhamomyces mucosus</name>
    <dbReference type="NCBI Taxonomy" id="1378264"/>
    <lineage>
        <taxon>Eukaryota</taxon>
        <taxon>Fungi</taxon>
        <taxon>Dikarya</taxon>
        <taxon>Ascomycota</taxon>
        <taxon>Saccharomycotina</taxon>
        <taxon>Saccharomycetes</taxon>
        <taxon>Phaffomycetales</taxon>
        <taxon>Wickerhamomycetaceae</taxon>
        <taxon>Wickerhamomyces</taxon>
    </lineage>
</organism>
<dbReference type="InterPro" id="IPR007244">
    <property type="entry name" value="Naa35_N"/>
</dbReference>
<sequence length="706" mass="82766">MSTDITEWLLKKAQNSIPVGKVVKSDKFNLFQGTHALEIGNDKLDTGLIQLSLEEIEFDCSKARSLKEVLWLSDSIFRSTFVWLQNSSLSVTLFSCRYVEELLLNYKANVRAGLESCKFNQDKKSNVLIDKIFRSVILGILNFVRLSLTISQGGVLYEEEDINTTTMNLDIISLVDSTDIAKEIEFSINYLVQNYRTDKDSQLLIQILTILMNFLDIPYYMSVKIPNNNNNNSSPFDLSIFDKLLDLSKSLSQNLNYLNSLDEIKGCYSMGIQKRLDNSSPPKELSSYKLEDYSSLTLLINDFIQIFQITQRSIPLDVLNYVKNFSNTSHHVISRSIFALFLIRDDTSILGEESTKDFIKREIIEFNGYGSETFNSKNNLLINSQLDEFLNQLSVGYLEYFQMMNQNPCRQRQFLQKLILVFDSLQVNSENLEIKFQETFKLNDLFIENKELTPALPLTSWIYYKKLIMMVEIVLKGFELELYNIWEFLEMYWYVWYLIENLLELLNRIKSYNEYKLQKLNKSSKSFNLDQNSIINSIKFINFEIIHYETIKHLSLLQALNLKNLYKFHHLKSPKFPYANLEILFDLRLKPFKSIGLPNLPRYEEFIKFQIEELSIDEFKIKSNELKSTINNNLNILLNQRQFFQISSDSWLNWYNLYKRSCIGITLNLCKDNKLNPQDYKVVVDQNGFHKYFPVIKLISKSNLKK</sequence>
<comment type="similarity">
    <text evidence="2">Belongs to the MAK10 family.</text>
</comment>
<evidence type="ECO:0000313" key="6">
    <source>
        <dbReference type="EMBL" id="KAH3673258.1"/>
    </source>
</evidence>
<gene>
    <name evidence="6" type="ORF">WICMUC_003717</name>
</gene>
<proteinExistence type="inferred from homology"/>
<evidence type="ECO:0000256" key="3">
    <source>
        <dbReference type="ARBA" id="ARBA00022490"/>
    </source>
</evidence>
<dbReference type="Pfam" id="PF25789">
    <property type="entry name" value="TPR_NAA35"/>
    <property type="match status" value="1"/>
</dbReference>